<accession>A0ABY4ASD7</accession>
<protein>
    <submittedName>
        <fullName evidence="2">GAP family protein</fullName>
    </submittedName>
</protein>
<keyword evidence="1" id="KW-0472">Membrane</keyword>
<dbReference type="InterPro" id="IPR021315">
    <property type="entry name" value="Gap/Sap"/>
</dbReference>
<feature type="transmembrane region" description="Helical" evidence="1">
    <location>
        <begin position="12"/>
        <end position="35"/>
    </location>
</feature>
<evidence type="ECO:0000256" key="1">
    <source>
        <dbReference type="SAM" id="Phobius"/>
    </source>
</evidence>
<dbReference type="EMBL" id="CP094533">
    <property type="protein sequence ID" value="UOE25724.1"/>
    <property type="molecule type" value="Genomic_DNA"/>
</dbReference>
<keyword evidence="1" id="KW-0812">Transmembrane</keyword>
<keyword evidence="3" id="KW-1185">Reference proteome</keyword>
<proteinExistence type="predicted"/>
<evidence type="ECO:0000313" key="3">
    <source>
        <dbReference type="Proteomes" id="UP000831304"/>
    </source>
</evidence>
<feature type="transmembrane region" description="Helical" evidence="1">
    <location>
        <begin position="212"/>
        <end position="237"/>
    </location>
</feature>
<feature type="transmembrane region" description="Helical" evidence="1">
    <location>
        <begin position="82"/>
        <end position="100"/>
    </location>
</feature>
<dbReference type="RefSeq" id="WP_243568589.1">
    <property type="nucleotide sequence ID" value="NZ_BAAARD010000010.1"/>
</dbReference>
<evidence type="ECO:0000313" key="2">
    <source>
        <dbReference type="EMBL" id="UOE25724.1"/>
    </source>
</evidence>
<feature type="transmembrane region" description="Helical" evidence="1">
    <location>
        <begin position="170"/>
        <end position="192"/>
    </location>
</feature>
<dbReference type="Proteomes" id="UP000831304">
    <property type="component" value="Chromosome"/>
</dbReference>
<feature type="transmembrane region" description="Helical" evidence="1">
    <location>
        <begin position="44"/>
        <end position="70"/>
    </location>
</feature>
<gene>
    <name evidence="2" type="ORF">MTP13_15580</name>
</gene>
<dbReference type="Pfam" id="PF11139">
    <property type="entry name" value="SfLAP"/>
    <property type="match status" value="1"/>
</dbReference>
<name>A0ABY4ASD7_9MICO</name>
<keyword evidence="1" id="KW-1133">Transmembrane helix</keyword>
<sequence>MDLLTDAPLSITLAVLALVDGLSIGTLLIPVFLLLAPRLRGGRVLLYLVTIAVFYLAVGILFTLGLVNLVDVAQGFLSSTTGLWIRLLLGAGLLVLAFAMPSNEQAKKKREAAAAQRVASAASGAALPGSAAATAGSTDASNAAGAPAEPASGGRIARWRDRLLADGTSPVTVVAVALGAGLIEVATMLPYLVAMGMLAEAEFSMPLRFGALAGYCLLMIAPALVLLVLRIVAAPLVKAPLERLAAWLERTASENTAWILGIVGFILARAAASELGLFEQIL</sequence>
<reference evidence="2 3" key="1">
    <citation type="submission" date="2022-03" db="EMBL/GenBank/DDBJ databases">
        <title>Agromyces sp. isolated from the gut of P. brevitarsis seulensis larvae.</title>
        <authorList>
            <person name="Won M."/>
            <person name="Kwon S.-W."/>
        </authorList>
    </citation>
    <scope>NUCLEOTIDE SEQUENCE [LARGE SCALE GENOMIC DNA]</scope>
    <source>
        <strain evidence="2 3">KACC 16215</strain>
    </source>
</reference>
<organism evidence="2 3">
    <name type="scientific">Agromyces soli</name>
    <dbReference type="NCBI Taxonomy" id="659012"/>
    <lineage>
        <taxon>Bacteria</taxon>
        <taxon>Bacillati</taxon>
        <taxon>Actinomycetota</taxon>
        <taxon>Actinomycetes</taxon>
        <taxon>Micrococcales</taxon>
        <taxon>Microbacteriaceae</taxon>
        <taxon>Agromyces</taxon>
    </lineage>
</organism>